<dbReference type="Pfam" id="PF05874">
    <property type="entry name" value="PBAN"/>
    <property type="match status" value="1"/>
</dbReference>
<evidence type="ECO:0000256" key="7">
    <source>
        <dbReference type="SAM" id="SignalP"/>
    </source>
</evidence>
<evidence type="ECO:0000256" key="3">
    <source>
        <dbReference type="ARBA" id="ARBA00022525"/>
    </source>
</evidence>
<gene>
    <name evidence="8" type="primary">DH-PBAN</name>
</gene>
<dbReference type="InterPro" id="IPR001484">
    <property type="entry name" value="Pyrokinin_CS"/>
</dbReference>
<proteinExistence type="evidence at transcript level"/>
<dbReference type="GO" id="GO:0007218">
    <property type="term" value="P:neuropeptide signaling pathway"/>
    <property type="evidence" value="ECO:0007669"/>
    <property type="project" value="UniProtKB-KW"/>
</dbReference>
<evidence type="ECO:0000313" key="8">
    <source>
        <dbReference type="EMBL" id="AMB57367.1"/>
    </source>
</evidence>
<keyword evidence="4" id="KW-0372">Hormone</keyword>
<feature type="chain" id="PRO_5012840005" evidence="7">
    <location>
        <begin position="22"/>
        <end position="200"/>
    </location>
</feature>
<dbReference type="GO" id="GO:0005576">
    <property type="term" value="C:extracellular region"/>
    <property type="evidence" value="ECO:0007669"/>
    <property type="project" value="UniProtKB-SubCell"/>
</dbReference>
<evidence type="ECO:0000256" key="1">
    <source>
        <dbReference type="ARBA" id="ARBA00004613"/>
    </source>
</evidence>
<evidence type="ECO:0000256" key="6">
    <source>
        <dbReference type="ARBA" id="ARBA00023320"/>
    </source>
</evidence>
<name>A0A1P7ZJD1_OSTNU</name>
<comment type="subcellular location">
    <subcellularLocation>
        <location evidence="1">Secreted</location>
    </subcellularLocation>
</comment>
<comment type="similarity">
    <text evidence="2">Belongs to the pyrokinin family.</text>
</comment>
<keyword evidence="7" id="KW-0732">Signal</keyword>
<reference evidence="8" key="1">
    <citation type="submission" date="2015-08" db="EMBL/GenBank/DDBJ databases">
        <title>Identification, transcriptional analysis and functional assays of pheromone biosynthesis activating neuropeptide (PBAN) in the European corn borer, Ostrinia nubilalis.</title>
        <authorList>
            <person name="Fodor J."/>
            <person name="Koblos G."/>
            <person name="Karpati Z."/>
            <person name="Molnar B."/>
            <person name="Danko T."/>
            <person name="Bozsik G."/>
            <person name="Szocs G."/>
            <person name="Fonagy A."/>
        </authorList>
    </citation>
    <scope>NUCLEOTIDE SEQUENCE</scope>
    <source>
        <strain evidence="8">E</strain>
        <tissue evidence="8">Brain</tissue>
    </source>
</reference>
<accession>A0A1P7ZJD1</accession>
<organism evidence="8">
    <name type="scientific">Ostrinia nubilalis</name>
    <name type="common">European corn borer</name>
    <name type="synonym">Pyralis nubilalis</name>
    <dbReference type="NCBI Taxonomy" id="29057"/>
    <lineage>
        <taxon>Eukaryota</taxon>
        <taxon>Metazoa</taxon>
        <taxon>Ecdysozoa</taxon>
        <taxon>Arthropoda</taxon>
        <taxon>Hexapoda</taxon>
        <taxon>Insecta</taxon>
        <taxon>Pterygota</taxon>
        <taxon>Neoptera</taxon>
        <taxon>Endopterygota</taxon>
        <taxon>Lepidoptera</taxon>
        <taxon>Glossata</taxon>
        <taxon>Ditrysia</taxon>
        <taxon>Pyraloidea</taxon>
        <taxon>Crambidae</taxon>
        <taxon>Pyraustinae</taxon>
        <taxon>Ostrinia</taxon>
    </lineage>
</organism>
<protein>
    <submittedName>
        <fullName evidence="8">Diapause hormone-pheromone biosynthesis activating neuropeptide preprohormone</fullName>
    </submittedName>
</protein>
<feature type="signal peptide" evidence="7">
    <location>
        <begin position="1"/>
        <end position="21"/>
    </location>
</feature>
<keyword evidence="3" id="KW-0964">Secreted</keyword>
<evidence type="ECO:0000256" key="4">
    <source>
        <dbReference type="ARBA" id="ARBA00022702"/>
    </source>
</evidence>
<evidence type="ECO:0000256" key="2">
    <source>
        <dbReference type="ARBA" id="ARBA00007714"/>
    </source>
</evidence>
<dbReference type="GO" id="GO:0042811">
    <property type="term" value="P:pheromone biosynthetic process"/>
    <property type="evidence" value="ECO:0007669"/>
    <property type="project" value="InterPro"/>
</dbReference>
<dbReference type="PROSITE" id="PS00539">
    <property type="entry name" value="PYROKININ"/>
    <property type="match status" value="3"/>
</dbReference>
<dbReference type="EMBL" id="KT588300">
    <property type="protein sequence ID" value="AMB57367.1"/>
    <property type="molecule type" value="mRNA"/>
</dbReference>
<keyword evidence="6 8" id="KW-0527">Neuropeptide</keyword>
<evidence type="ECO:0000256" key="5">
    <source>
        <dbReference type="ARBA" id="ARBA00022815"/>
    </source>
</evidence>
<dbReference type="InterPro" id="IPR008730">
    <property type="entry name" value="PBAN"/>
</dbReference>
<sequence>MIFNFKLLFFVLALFCALATAVDDLKDDVDRGASDRGTLWFGPRLGKRSLRISNDDNKQTFLRLLEAADALKFYYDQLPFYESQADDPETRVTKKVVFTPKLGRSIDVYPEKRTFENVEFTPRLGRRLPEKVPVTPSDSHDEVYSFKPDMEEIISRHNYFSPRLGRTLNFSPRLGRELDSSYDIYPEKIRLARSANLTKT</sequence>
<keyword evidence="5" id="KW-0027">Amidation</keyword>
<dbReference type="GO" id="GO:0005184">
    <property type="term" value="F:neuropeptide hormone activity"/>
    <property type="evidence" value="ECO:0007669"/>
    <property type="project" value="InterPro"/>
</dbReference>
<dbReference type="AlphaFoldDB" id="A0A1P7ZJD1"/>